<sequence length="225" mass="24648">MLRRLMLVAALCAAGPLGAVTLEGQQTYDLLFRSGTLDEIGRDKALVYTREVRNSLKPEAADRDTGEIALLFSDTEEGIARLEFRQDGRHRGMGKFPASVGNPMIMMFYESVIRDMAESAGGSPFYIRNRVKEALVQPSEVIEGEVVIDGETVPTRTIRLYPFRDDPNADRMQGFGALELEVTMSEAVPGWYMQLVADVPAEAGGEGPVYHSVITFDALRAGGGQ</sequence>
<accession>A0A2V2LEG3</accession>
<keyword evidence="3" id="KW-1185">Reference proteome</keyword>
<protein>
    <recommendedName>
        <fullName evidence="4">DUF3108 domain-containing protein</fullName>
    </recommendedName>
</protein>
<dbReference type="Proteomes" id="UP000245680">
    <property type="component" value="Unassembled WGS sequence"/>
</dbReference>
<dbReference type="AlphaFoldDB" id="A0A2V2LEG3"/>
<evidence type="ECO:0008006" key="4">
    <source>
        <dbReference type="Google" id="ProtNLM"/>
    </source>
</evidence>
<comment type="caution">
    <text evidence="2">The sequence shown here is derived from an EMBL/GenBank/DDBJ whole genome shotgun (WGS) entry which is preliminary data.</text>
</comment>
<dbReference type="RefSeq" id="WP_109810586.1">
    <property type="nucleotide sequence ID" value="NZ_QGKU01000016.1"/>
</dbReference>
<keyword evidence="1" id="KW-0732">Signal</keyword>
<evidence type="ECO:0000313" key="3">
    <source>
        <dbReference type="Proteomes" id="UP000245680"/>
    </source>
</evidence>
<gene>
    <name evidence="2" type="ORF">DKT77_04720</name>
</gene>
<feature type="signal peptide" evidence="1">
    <location>
        <begin position="1"/>
        <end position="19"/>
    </location>
</feature>
<proteinExistence type="predicted"/>
<organism evidence="2 3">
    <name type="scientific">Meridianimarinicoccus roseus</name>
    <dbReference type="NCBI Taxonomy" id="2072018"/>
    <lineage>
        <taxon>Bacteria</taxon>
        <taxon>Pseudomonadati</taxon>
        <taxon>Pseudomonadota</taxon>
        <taxon>Alphaproteobacteria</taxon>
        <taxon>Rhodobacterales</taxon>
        <taxon>Paracoccaceae</taxon>
        <taxon>Meridianimarinicoccus</taxon>
    </lineage>
</organism>
<name>A0A2V2LEG3_9RHOB</name>
<evidence type="ECO:0000256" key="1">
    <source>
        <dbReference type="SAM" id="SignalP"/>
    </source>
</evidence>
<evidence type="ECO:0000313" key="2">
    <source>
        <dbReference type="EMBL" id="PWR03815.1"/>
    </source>
</evidence>
<feature type="chain" id="PRO_5016065853" description="DUF3108 domain-containing protein" evidence="1">
    <location>
        <begin position="20"/>
        <end position="225"/>
    </location>
</feature>
<dbReference type="EMBL" id="QGKU01000016">
    <property type="protein sequence ID" value="PWR03815.1"/>
    <property type="molecule type" value="Genomic_DNA"/>
</dbReference>
<reference evidence="2 3" key="1">
    <citation type="submission" date="2018-05" db="EMBL/GenBank/DDBJ databases">
        <title>Rhodobacteraceae gen. nov., sp. nov. isolated from sea water.</title>
        <authorList>
            <person name="Ren Y."/>
        </authorList>
    </citation>
    <scope>NUCLEOTIDE SEQUENCE [LARGE SCALE GENOMIC DNA]</scope>
    <source>
        <strain evidence="2 3">TG-679</strain>
    </source>
</reference>
<dbReference type="OrthoDB" id="5801444at2"/>